<dbReference type="AlphaFoldDB" id="A0A928V8V1"/>
<proteinExistence type="predicted"/>
<evidence type="ECO:0000313" key="2">
    <source>
        <dbReference type="Proteomes" id="UP000652567"/>
    </source>
</evidence>
<dbReference type="EMBL" id="PRDL01000001">
    <property type="protein sequence ID" value="MBE8719046.1"/>
    <property type="molecule type" value="Genomic_DNA"/>
</dbReference>
<evidence type="ECO:0000313" key="1">
    <source>
        <dbReference type="EMBL" id="MBE8719046.1"/>
    </source>
</evidence>
<reference evidence="1" key="1">
    <citation type="submission" date="2018-07" db="EMBL/GenBank/DDBJ databases">
        <title>Genome assembly of strain Ka43.</title>
        <authorList>
            <person name="Kukolya J."/>
            <person name="Nagy I."/>
            <person name="Horvath B."/>
            <person name="Toth A."/>
        </authorList>
    </citation>
    <scope>NUCLEOTIDE SEQUENCE</scope>
    <source>
        <strain evidence="1">KB43</strain>
    </source>
</reference>
<gene>
    <name evidence="1" type="ORF">C4F51_17860</name>
</gene>
<name>A0A928V8V1_9GAMM</name>
<accession>A0A928V8V1</accession>
<dbReference type="Proteomes" id="UP000652567">
    <property type="component" value="Unassembled WGS sequence"/>
</dbReference>
<comment type="caution">
    <text evidence="1">The sequence shown here is derived from an EMBL/GenBank/DDBJ whole genome shotgun (WGS) entry which is preliminary data.</text>
</comment>
<sequence length="72" mass="8031">MVLPIPFTDGQTRVANTGVYLASYCQDLEQILKKKPPCPRLDQAIFLPRSAGLEIDGRALFRTFKVDTYATA</sequence>
<keyword evidence="2" id="KW-1185">Reference proteome</keyword>
<protein>
    <submittedName>
        <fullName evidence="1">Uncharacterized protein</fullName>
    </submittedName>
</protein>
<organism evidence="1 2">
    <name type="scientific">Cellvibrio polysaccharolyticus</name>
    <dbReference type="NCBI Taxonomy" id="2082724"/>
    <lineage>
        <taxon>Bacteria</taxon>
        <taxon>Pseudomonadati</taxon>
        <taxon>Pseudomonadota</taxon>
        <taxon>Gammaproteobacteria</taxon>
        <taxon>Cellvibrionales</taxon>
        <taxon>Cellvibrionaceae</taxon>
        <taxon>Cellvibrio</taxon>
    </lineage>
</organism>